<keyword evidence="2" id="KW-0328">Glycosyltransferase</keyword>
<dbReference type="GO" id="GO:0016757">
    <property type="term" value="F:glycosyltransferase activity"/>
    <property type="evidence" value="ECO:0007669"/>
    <property type="project" value="UniProtKB-KW"/>
</dbReference>
<dbReference type="InterPro" id="IPR013820">
    <property type="entry name" value="ATP_PRibTrfase_cat"/>
</dbReference>
<dbReference type="EMBL" id="JACHJC010000001">
    <property type="protein sequence ID" value="MBB5114460.1"/>
    <property type="molecule type" value="Genomic_DNA"/>
</dbReference>
<protein>
    <submittedName>
        <fullName evidence="2">ATP phosphoribosyltransferase</fullName>
    </submittedName>
</protein>
<keyword evidence="2" id="KW-0808">Transferase</keyword>
<evidence type="ECO:0000259" key="1">
    <source>
        <dbReference type="Pfam" id="PF01634"/>
    </source>
</evidence>
<proteinExistence type="predicted"/>
<dbReference type="RefSeq" id="WP_184686300.1">
    <property type="nucleotide sequence ID" value="NZ_JACHJC010000001.1"/>
</dbReference>
<accession>A0ABR6MGE2</accession>
<reference evidence="2 3" key="1">
    <citation type="submission" date="2020-08" db="EMBL/GenBank/DDBJ databases">
        <title>Sequencing the genomes of 1000 actinobacteria strains.</title>
        <authorList>
            <person name="Klenk H.-P."/>
        </authorList>
    </citation>
    <scope>NUCLEOTIDE SEQUENCE [LARGE SCALE GENOMIC DNA]</scope>
    <source>
        <strain evidence="2 3">DSM 43036</strain>
    </source>
</reference>
<comment type="caution">
    <text evidence="2">The sequence shown here is derived from an EMBL/GenBank/DDBJ whole genome shotgun (WGS) entry which is preliminary data.</text>
</comment>
<evidence type="ECO:0000313" key="3">
    <source>
        <dbReference type="Proteomes" id="UP000618986"/>
    </source>
</evidence>
<dbReference type="GeneID" id="300294841"/>
<feature type="domain" description="ATP phosphoribosyltransferase catalytic" evidence="1">
    <location>
        <begin position="49"/>
        <end position="182"/>
    </location>
</feature>
<evidence type="ECO:0000313" key="2">
    <source>
        <dbReference type="EMBL" id="MBB5114460.1"/>
    </source>
</evidence>
<gene>
    <name evidence="2" type="ORF">FHU28_004299</name>
</gene>
<sequence length="219" mass="22903">MIIAAPGPSSRLFGPAAEVVGRLLSGLNGTGSRSLWHRAGADVLVQCRGFDVPELVASGSVDAGVTGYDVCVEWSLAHDEPLALYALPATRTSFVTYCTVAGRKVETIYTEYPAITAAWLRAHTRQNSARIVRMRGSTEGIIRVDDHGAGVLLVTSGQTLAANGLDMDVPLLATDMCLVTKASFVDRGVTAGLPVLPMPSFARGGDQRADVVGGPAHGD</sequence>
<name>A0ABR6MGE2_MICEC</name>
<dbReference type="Proteomes" id="UP000618986">
    <property type="component" value="Unassembled WGS sequence"/>
</dbReference>
<keyword evidence="3" id="KW-1185">Reference proteome</keyword>
<dbReference type="SUPFAM" id="SSF53850">
    <property type="entry name" value="Periplasmic binding protein-like II"/>
    <property type="match status" value="1"/>
</dbReference>
<dbReference type="Pfam" id="PF01634">
    <property type="entry name" value="HisG"/>
    <property type="match status" value="1"/>
</dbReference>
<organism evidence="2 3">
    <name type="scientific">Micromonospora echinospora</name>
    <name type="common">Micromonospora purpurea</name>
    <dbReference type="NCBI Taxonomy" id="1877"/>
    <lineage>
        <taxon>Bacteria</taxon>
        <taxon>Bacillati</taxon>
        <taxon>Actinomycetota</taxon>
        <taxon>Actinomycetes</taxon>
        <taxon>Micromonosporales</taxon>
        <taxon>Micromonosporaceae</taxon>
        <taxon>Micromonospora</taxon>
    </lineage>
</organism>
<dbReference type="Gene3D" id="3.40.190.10">
    <property type="entry name" value="Periplasmic binding protein-like II"/>
    <property type="match status" value="2"/>
</dbReference>